<dbReference type="NCBIfam" id="NF004012">
    <property type="entry name" value="PRK05477.1-2"/>
    <property type="match status" value="1"/>
</dbReference>
<gene>
    <name evidence="10 12" type="primary">gatB</name>
    <name evidence="12" type="ORF">IAD26_00820</name>
</gene>
<dbReference type="InterPro" id="IPR018027">
    <property type="entry name" value="Asn/Gln_amidotransferase"/>
</dbReference>
<comment type="similarity">
    <text evidence="1 10">Belongs to the GatB/GatE family. GatB subfamily.</text>
</comment>
<evidence type="ECO:0000256" key="9">
    <source>
        <dbReference type="ARBA" id="ARBA00047913"/>
    </source>
</evidence>
<evidence type="ECO:0000256" key="4">
    <source>
        <dbReference type="ARBA" id="ARBA00022741"/>
    </source>
</evidence>
<dbReference type="Gene3D" id="1.10.10.410">
    <property type="match status" value="1"/>
</dbReference>
<dbReference type="SMART" id="SM00845">
    <property type="entry name" value="GatB_Yqey"/>
    <property type="match status" value="1"/>
</dbReference>
<dbReference type="GO" id="GO:0070681">
    <property type="term" value="P:glutaminyl-tRNAGln biosynthesis via transamidation"/>
    <property type="evidence" value="ECO:0007669"/>
    <property type="project" value="TreeGrafter"/>
</dbReference>
<dbReference type="GO" id="GO:0006412">
    <property type="term" value="P:translation"/>
    <property type="evidence" value="ECO:0007669"/>
    <property type="project" value="UniProtKB-UniRule"/>
</dbReference>
<dbReference type="Pfam" id="PF02934">
    <property type="entry name" value="GatB_N"/>
    <property type="match status" value="1"/>
</dbReference>
<sequence>MVSQAVRDKYEVVIGLEVHAQLKTKSKIFAPDSTEFGAEPNSHTSTITLGMPGVLPVLNKECVNMGILLGLALNCEIPARCKFDRKQYFYPDLPKGYQISQYDQPICINGHIDINGKRIGITRAHLEEDAGKLVHAGADGLAGSLYSLVDLNRAGTPLLEIVSEPDMRSSEEARAYMEELRNIVRYIGVCDGNLEEGSMRCDANISVMPKGSDKFGTRAEIKNINSFSALQRAIEYEIDRQIEIVEDGGEVDQETRLWDDNQKVTKTMRSKEDANDYRYFPEPDLMPVEISREWVEEVRAKMPELPETKRKRYESLGLSAYDANVMVEQMETALFYDEVLKLGADYRTANNLLVGDITAYLKENNININETKLTPKALAELVDLITKGTISNNIAKKILPQMLETGAQPKEIVEKEGLSVISDEGAIKELVQKVVANNPAQVQAYKGGKTNLMGFFVGQIMKETKGRANPQVINKLLSEELNK</sequence>
<comment type="catalytic activity">
    <reaction evidence="8 10">
        <text>L-aspartyl-tRNA(Asn) + L-glutamine + ATP + H2O = L-asparaginyl-tRNA(Asn) + L-glutamate + ADP + phosphate + 2 H(+)</text>
        <dbReference type="Rhea" id="RHEA:14513"/>
        <dbReference type="Rhea" id="RHEA-COMP:9674"/>
        <dbReference type="Rhea" id="RHEA-COMP:9677"/>
        <dbReference type="ChEBI" id="CHEBI:15377"/>
        <dbReference type="ChEBI" id="CHEBI:15378"/>
        <dbReference type="ChEBI" id="CHEBI:29985"/>
        <dbReference type="ChEBI" id="CHEBI:30616"/>
        <dbReference type="ChEBI" id="CHEBI:43474"/>
        <dbReference type="ChEBI" id="CHEBI:58359"/>
        <dbReference type="ChEBI" id="CHEBI:78515"/>
        <dbReference type="ChEBI" id="CHEBI:78516"/>
        <dbReference type="ChEBI" id="CHEBI:456216"/>
    </reaction>
</comment>
<evidence type="ECO:0000259" key="11">
    <source>
        <dbReference type="SMART" id="SM00845"/>
    </source>
</evidence>
<dbReference type="PANTHER" id="PTHR11659">
    <property type="entry name" value="GLUTAMYL-TRNA GLN AMIDOTRANSFERASE SUBUNIT B MITOCHONDRIAL AND PROKARYOTIC PET112-RELATED"/>
    <property type="match status" value="1"/>
</dbReference>
<dbReference type="InterPro" id="IPR017959">
    <property type="entry name" value="Asn/Gln-tRNA_amidoTrfase_suB/E"/>
</dbReference>
<dbReference type="InterPro" id="IPR004413">
    <property type="entry name" value="GatB"/>
</dbReference>
<comment type="caution">
    <text evidence="12">The sequence shown here is derived from an EMBL/GenBank/DDBJ whole genome shotgun (WGS) entry which is preliminary data.</text>
</comment>
<reference evidence="12" key="2">
    <citation type="journal article" date="2021" name="PeerJ">
        <title>Extensive microbial diversity within the chicken gut microbiome revealed by metagenomics and culture.</title>
        <authorList>
            <person name="Gilroy R."/>
            <person name="Ravi A."/>
            <person name="Getino M."/>
            <person name="Pursley I."/>
            <person name="Horton D.L."/>
            <person name="Alikhan N.F."/>
            <person name="Baker D."/>
            <person name="Gharbi K."/>
            <person name="Hall N."/>
            <person name="Watson M."/>
            <person name="Adriaenssens E.M."/>
            <person name="Foster-Nyarko E."/>
            <person name="Jarju S."/>
            <person name="Secka A."/>
            <person name="Antonio M."/>
            <person name="Oren A."/>
            <person name="Chaudhuri R.R."/>
            <person name="La Ragione R."/>
            <person name="Hildebrand F."/>
            <person name="Pallen M.J."/>
        </authorList>
    </citation>
    <scope>NUCLEOTIDE SEQUENCE</scope>
    <source>
        <strain evidence="12">CHK154-7741</strain>
    </source>
</reference>
<evidence type="ECO:0000256" key="10">
    <source>
        <dbReference type="HAMAP-Rule" id="MF_00121"/>
    </source>
</evidence>
<dbReference type="PROSITE" id="PS01234">
    <property type="entry name" value="GATB"/>
    <property type="match status" value="1"/>
</dbReference>
<dbReference type="GO" id="GO:0050567">
    <property type="term" value="F:glutaminyl-tRNA synthase (glutamine-hydrolyzing) activity"/>
    <property type="evidence" value="ECO:0007669"/>
    <property type="project" value="UniProtKB-UniRule"/>
</dbReference>
<comment type="function">
    <text evidence="7 10">Allows the formation of correctly charged Asn-tRNA(Asn) or Gln-tRNA(Gln) through the transamidation of misacylated Asp-tRNA(Asn) or Glu-tRNA(Gln) in organisms which lack either or both of asparaginyl-tRNA or glutaminyl-tRNA synthetases. The reaction takes place in the presence of glutamine and ATP through an activated phospho-Asp-tRNA(Asn) or phospho-Glu-tRNA(Gln).</text>
</comment>
<evidence type="ECO:0000313" key="13">
    <source>
        <dbReference type="Proteomes" id="UP000886748"/>
    </source>
</evidence>
<protein>
    <recommendedName>
        <fullName evidence="10">Aspartyl/glutamyl-tRNA(Asn/Gln) amidotransferase subunit B</fullName>
        <shortName evidence="10">Asp/Glu-ADT subunit B</shortName>
        <ecNumber evidence="10">6.3.5.-</ecNumber>
    </recommendedName>
</protein>
<keyword evidence="6 10" id="KW-0648">Protein biosynthesis</keyword>
<name>A0A9D1MYS2_9CLOT</name>
<organism evidence="12 13">
    <name type="scientific">Candidatus Limenecus avicola</name>
    <dbReference type="NCBI Taxonomy" id="2840847"/>
    <lineage>
        <taxon>Bacteria</taxon>
        <taxon>Bacillati</taxon>
        <taxon>Bacillota</taxon>
        <taxon>Clostridia</taxon>
        <taxon>Eubacteriales</taxon>
        <taxon>Clostridiaceae</taxon>
        <taxon>Clostridiaceae incertae sedis</taxon>
        <taxon>Candidatus Limenecus</taxon>
    </lineage>
</organism>
<dbReference type="InterPro" id="IPR014746">
    <property type="entry name" value="Gln_synth/guanido_kin_cat_dom"/>
</dbReference>
<comment type="subunit">
    <text evidence="2 10">Heterotrimer of A, B and C subunits.</text>
</comment>
<dbReference type="AlphaFoldDB" id="A0A9D1MYS2"/>
<dbReference type="InterPro" id="IPR006075">
    <property type="entry name" value="Asn/Gln-tRNA_Trfase_suB/E_cat"/>
</dbReference>
<dbReference type="GO" id="GO:0005524">
    <property type="term" value="F:ATP binding"/>
    <property type="evidence" value="ECO:0007669"/>
    <property type="project" value="UniProtKB-KW"/>
</dbReference>
<dbReference type="NCBIfam" id="NF004014">
    <property type="entry name" value="PRK05477.1-4"/>
    <property type="match status" value="1"/>
</dbReference>
<evidence type="ECO:0000256" key="5">
    <source>
        <dbReference type="ARBA" id="ARBA00022840"/>
    </source>
</evidence>
<evidence type="ECO:0000256" key="8">
    <source>
        <dbReference type="ARBA" id="ARBA00047380"/>
    </source>
</evidence>
<evidence type="ECO:0000256" key="7">
    <source>
        <dbReference type="ARBA" id="ARBA00024799"/>
    </source>
</evidence>
<dbReference type="PANTHER" id="PTHR11659:SF0">
    <property type="entry name" value="GLUTAMYL-TRNA(GLN) AMIDOTRANSFERASE SUBUNIT B, MITOCHONDRIAL"/>
    <property type="match status" value="1"/>
</dbReference>
<dbReference type="FunFam" id="1.10.10.410:FF:000001">
    <property type="entry name" value="Aspartyl/glutamyl-tRNA(Asn/Gln) amidotransferase subunit B"/>
    <property type="match status" value="1"/>
</dbReference>
<dbReference type="InterPro" id="IPR003789">
    <property type="entry name" value="Asn/Gln_tRNA_amidoTrase-B-like"/>
</dbReference>
<dbReference type="Gene3D" id="1.10.150.380">
    <property type="entry name" value="GatB domain, N-terminal subdomain"/>
    <property type="match status" value="1"/>
</dbReference>
<evidence type="ECO:0000256" key="1">
    <source>
        <dbReference type="ARBA" id="ARBA00005306"/>
    </source>
</evidence>
<dbReference type="NCBIfam" id="TIGR00133">
    <property type="entry name" value="gatB"/>
    <property type="match status" value="1"/>
</dbReference>
<comment type="catalytic activity">
    <reaction evidence="9 10">
        <text>L-glutamyl-tRNA(Gln) + L-glutamine + ATP + H2O = L-glutaminyl-tRNA(Gln) + L-glutamate + ADP + phosphate + H(+)</text>
        <dbReference type="Rhea" id="RHEA:17521"/>
        <dbReference type="Rhea" id="RHEA-COMP:9681"/>
        <dbReference type="Rhea" id="RHEA-COMP:9684"/>
        <dbReference type="ChEBI" id="CHEBI:15377"/>
        <dbReference type="ChEBI" id="CHEBI:15378"/>
        <dbReference type="ChEBI" id="CHEBI:29985"/>
        <dbReference type="ChEBI" id="CHEBI:30616"/>
        <dbReference type="ChEBI" id="CHEBI:43474"/>
        <dbReference type="ChEBI" id="CHEBI:58359"/>
        <dbReference type="ChEBI" id="CHEBI:78520"/>
        <dbReference type="ChEBI" id="CHEBI:78521"/>
        <dbReference type="ChEBI" id="CHEBI:456216"/>
    </reaction>
</comment>
<feature type="domain" description="Asn/Gln amidotransferase" evidence="11">
    <location>
        <begin position="334"/>
        <end position="481"/>
    </location>
</feature>
<evidence type="ECO:0000313" key="12">
    <source>
        <dbReference type="EMBL" id="HIU91654.1"/>
    </source>
</evidence>
<reference evidence="12" key="1">
    <citation type="submission" date="2020-10" db="EMBL/GenBank/DDBJ databases">
        <authorList>
            <person name="Gilroy R."/>
        </authorList>
    </citation>
    <scope>NUCLEOTIDE SEQUENCE</scope>
    <source>
        <strain evidence="12">CHK154-7741</strain>
    </source>
</reference>
<proteinExistence type="inferred from homology"/>
<dbReference type="SUPFAM" id="SSF55931">
    <property type="entry name" value="Glutamine synthetase/guanido kinase"/>
    <property type="match status" value="1"/>
</dbReference>
<dbReference type="InterPro" id="IPR042114">
    <property type="entry name" value="GatB_C_1"/>
</dbReference>
<keyword evidence="4 10" id="KW-0547">Nucleotide-binding</keyword>
<dbReference type="InterPro" id="IPR023168">
    <property type="entry name" value="GatB_Yqey_C_2"/>
</dbReference>
<accession>A0A9D1MYS2</accession>
<dbReference type="HAMAP" id="MF_00121">
    <property type="entry name" value="GatB"/>
    <property type="match status" value="1"/>
</dbReference>
<dbReference type="EC" id="6.3.5.-" evidence="10"/>
<evidence type="ECO:0000256" key="2">
    <source>
        <dbReference type="ARBA" id="ARBA00011123"/>
    </source>
</evidence>
<dbReference type="Proteomes" id="UP000886748">
    <property type="component" value="Unassembled WGS sequence"/>
</dbReference>
<evidence type="ECO:0000256" key="3">
    <source>
        <dbReference type="ARBA" id="ARBA00022598"/>
    </source>
</evidence>
<dbReference type="EMBL" id="DVOD01000008">
    <property type="protein sequence ID" value="HIU91654.1"/>
    <property type="molecule type" value="Genomic_DNA"/>
</dbReference>
<dbReference type="NCBIfam" id="NF004015">
    <property type="entry name" value="PRK05477.1-5"/>
    <property type="match status" value="1"/>
</dbReference>
<dbReference type="InterPro" id="IPR017958">
    <property type="entry name" value="Gln-tRNA_amidoTrfase_suB_CS"/>
</dbReference>
<dbReference type="Pfam" id="PF02637">
    <property type="entry name" value="GatB_Yqey"/>
    <property type="match status" value="1"/>
</dbReference>
<evidence type="ECO:0000256" key="6">
    <source>
        <dbReference type="ARBA" id="ARBA00022917"/>
    </source>
</evidence>
<keyword evidence="5 10" id="KW-0067">ATP-binding</keyword>
<keyword evidence="3 10" id="KW-0436">Ligase</keyword>
<dbReference type="SUPFAM" id="SSF89095">
    <property type="entry name" value="GatB/YqeY motif"/>
    <property type="match status" value="1"/>
</dbReference>